<dbReference type="OrthoDB" id="5828333at2759"/>
<evidence type="ECO:0000313" key="3">
    <source>
        <dbReference type="Proteomes" id="UP000252519"/>
    </source>
</evidence>
<comment type="caution">
    <text evidence="2">The sequence shown here is derived from an EMBL/GenBank/DDBJ whole genome shotgun (WGS) entry which is preliminary data.</text>
</comment>
<evidence type="ECO:0000259" key="1">
    <source>
        <dbReference type="SMART" id="SM00256"/>
    </source>
</evidence>
<dbReference type="SMART" id="SM00256">
    <property type="entry name" value="FBOX"/>
    <property type="match status" value="1"/>
</dbReference>
<proteinExistence type="predicted"/>
<protein>
    <submittedName>
        <fullName evidence="2">F-box domain protein</fullName>
    </submittedName>
</protein>
<keyword evidence="3" id="KW-1185">Reference proteome</keyword>
<evidence type="ECO:0000313" key="2">
    <source>
        <dbReference type="EMBL" id="RCN42012.1"/>
    </source>
</evidence>
<dbReference type="Pfam" id="PF00646">
    <property type="entry name" value="F-box"/>
    <property type="match status" value="1"/>
</dbReference>
<dbReference type="EMBL" id="JOJR01000213">
    <property type="protein sequence ID" value="RCN42012.1"/>
    <property type="molecule type" value="Genomic_DNA"/>
</dbReference>
<sequence length="437" mass="49719">MNRSRQLWRTAKRKLLDCQGKLKDLIRKAPKPVHSSAHNIVLDDLVMEEILKNLDISERVKLRRVSRRVRDVVDRMPLILPFVFIRSDARGNIELHCDYMDVLLGYVLADLPGLKIVDGAIAFNYNNARTVMTAIVSRITGVKHLWLDSTWNGHIMQIIVEYYQAINNGSKRLRFHLEQLTVVGSIRASDADWISSLILLSRRTISSLRFRHCRLHSQPQTVQLWSAISQCQSLSRLQYEPCRLDKWSRPHLIEALDKKPLESLILTGIYGLQAADLFRISNGGRLVELAVVGEQIKPSMYALKDAKVMLDKLENLLIQVDSTFSIDDCSERSAMLRVLTTMPENGVLEVIHICHGTVTDTAKVIGYWIQLARDSCREIKLKLEECSQERADAAVGRLLRKARGVGRSEWTKGGVAMQMGDGRLTVLDKRAWFGDDQ</sequence>
<feature type="domain" description="F-box" evidence="1">
    <location>
        <begin position="42"/>
        <end position="82"/>
    </location>
</feature>
<gene>
    <name evidence="2" type="ORF">ANCCAN_11997</name>
</gene>
<dbReference type="Proteomes" id="UP000252519">
    <property type="component" value="Unassembled WGS sequence"/>
</dbReference>
<dbReference type="InterPro" id="IPR001810">
    <property type="entry name" value="F-box_dom"/>
</dbReference>
<dbReference type="SUPFAM" id="SSF52047">
    <property type="entry name" value="RNI-like"/>
    <property type="match status" value="1"/>
</dbReference>
<name>A0A368GCC9_ANCCA</name>
<organism evidence="2 3">
    <name type="scientific">Ancylostoma caninum</name>
    <name type="common">Dog hookworm</name>
    <dbReference type="NCBI Taxonomy" id="29170"/>
    <lineage>
        <taxon>Eukaryota</taxon>
        <taxon>Metazoa</taxon>
        <taxon>Ecdysozoa</taxon>
        <taxon>Nematoda</taxon>
        <taxon>Chromadorea</taxon>
        <taxon>Rhabditida</taxon>
        <taxon>Rhabditina</taxon>
        <taxon>Rhabditomorpha</taxon>
        <taxon>Strongyloidea</taxon>
        <taxon>Ancylostomatidae</taxon>
        <taxon>Ancylostomatinae</taxon>
        <taxon>Ancylostoma</taxon>
    </lineage>
</organism>
<reference evidence="2 3" key="1">
    <citation type="submission" date="2014-10" db="EMBL/GenBank/DDBJ databases">
        <title>Draft genome of the hookworm Ancylostoma caninum.</title>
        <authorList>
            <person name="Mitreva M."/>
        </authorList>
    </citation>
    <scope>NUCLEOTIDE SEQUENCE [LARGE SCALE GENOMIC DNA]</scope>
    <source>
        <strain evidence="2 3">Baltimore</strain>
    </source>
</reference>
<accession>A0A368GCC9</accession>
<dbReference type="AlphaFoldDB" id="A0A368GCC9"/>